<reference evidence="1 2" key="1">
    <citation type="submission" date="2021-10" db="EMBL/GenBank/DDBJ databases">
        <authorList>
            <person name="Chen M."/>
        </authorList>
    </citation>
    <scope>NUCLEOTIDE SEQUENCE [LARGE SCALE GENOMIC DNA]</scope>
    <source>
        <strain evidence="1 2">H3-26</strain>
    </source>
</reference>
<dbReference type="Pfam" id="PF05159">
    <property type="entry name" value="Capsule_synth"/>
    <property type="match status" value="1"/>
</dbReference>
<dbReference type="InterPro" id="IPR007833">
    <property type="entry name" value="Capsule_polysaccharide_synth"/>
</dbReference>
<keyword evidence="2" id="KW-1185">Reference proteome</keyword>
<accession>A0ABS8BNQ7</accession>
<proteinExistence type="predicted"/>
<comment type="caution">
    <text evidence="1">The sequence shown here is derived from an EMBL/GenBank/DDBJ whole genome shotgun (WGS) entry which is preliminary data.</text>
</comment>
<evidence type="ECO:0000313" key="1">
    <source>
        <dbReference type="EMBL" id="MCB5197368.1"/>
    </source>
</evidence>
<dbReference type="RefSeq" id="WP_226765067.1">
    <property type="nucleotide sequence ID" value="NZ_JAJAWG010000013.1"/>
</dbReference>
<name>A0ABS8BNQ7_9NEIS</name>
<evidence type="ECO:0000313" key="2">
    <source>
        <dbReference type="Proteomes" id="UP001198034"/>
    </source>
</evidence>
<protein>
    <submittedName>
        <fullName evidence="1">Capsular biosynthesis protein</fullName>
    </submittedName>
</protein>
<dbReference type="CDD" id="cd16441">
    <property type="entry name" value="beta_Kdo_transferase_KpsS"/>
    <property type="match status" value="1"/>
</dbReference>
<dbReference type="Proteomes" id="UP001198034">
    <property type="component" value="Unassembled WGS sequence"/>
</dbReference>
<gene>
    <name evidence="1" type="ORF">LG219_13970</name>
</gene>
<dbReference type="EMBL" id="JAJAWG010000013">
    <property type="protein sequence ID" value="MCB5197368.1"/>
    <property type="molecule type" value="Genomic_DNA"/>
</dbReference>
<organism evidence="1 2">
    <name type="scientific">Deefgea salmonis</name>
    <dbReference type="NCBI Taxonomy" id="2875502"/>
    <lineage>
        <taxon>Bacteria</taxon>
        <taxon>Pseudomonadati</taxon>
        <taxon>Pseudomonadota</taxon>
        <taxon>Betaproteobacteria</taxon>
        <taxon>Neisseriales</taxon>
        <taxon>Chitinibacteraceae</taxon>
        <taxon>Deefgea</taxon>
    </lineage>
</organism>
<sequence>MTSRVFLFLQGVCSPFFARLAQQLRANGHTVYKINFNAGDHLYWGGQSAWHYRGEPADLANFIADKYLEFGITDQVLFGDRRPVHLPAVAAAKAYGVQTHVFEEGYFRPYWITLERGGVNMHSPLPKDPDWYWEVGGALPEYGDGQPFRSQFSIRTVHDVAYHVAGFWNPLFYPGYKTHAPVTAPVEYAGYLRRFAQLHWQKKRDAACINELYEFGQSYYVLPLQLNSDAQIRDHSHFDNMQQVISYVMHSFALHASSNTKLIIKNHPLDMGLEDYPSYIQQLSQTLDLQGRVDYLESGDLNSLLEHARGLVTVNSTAGGLAVSLGCPTITLSDPIYNLPGLTFQGDLDDFWYASEPPSMALLSRFRNTVIHTSQLNGGFYCKAGNRLAIGPCAQRLVSAVSPLDELLRQFPLSIPDATGLKPTPNFAGWV</sequence>